<proteinExistence type="predicted"/>
<evidence type="ECO:0000313" key="2">
    <source>
        <dbReference type="EMBL" id="KHT64106.1"/>
    </source>
</evidence>
<sequence>METGSSSFPTKEVAGTLYQANQTQKLADIHQASMNKFEDDPKKDPDTVIISADNKAQTQEEQLIIKKKVADAINDHLPNKPDFYSQSITPDPGTSSGNVLDTSV</sequence>
<dbReference type="EMBL" id="JWLZ01000124">
    <property type="protein sequence ID" value="KHT64106.1"/>
    <property type="molecule type" value="Genomic_DNA"/>
</dbReference>
<evidence type="ECO:0000313" key="3">
    <source>
        <dbReference type="Proteomes" id="UP000031278"/>
    </source>
</evidence>
<name>A0A0B9GZF8_9GAMM</name>
<accession>A0A0B9GZF8</accession>
<dbReference type="RefSeq" id="WP_039460659.1">
    <property type="nucleotide sequence ID" value="NZ_JWLZ01000124.1"/>
</dbReference>
<protein>
    <submittedName>
        <fullName evidence="2">Uncharacterized protein</fullName>
    </submittedName>
</protein>
<dbReference type="Proteomes" id="UP000031278">
    <property type="component" value="Unassembled WGS sequence"/>
</dbReference>
<reference evidence="2 3" key="1">
    <citation type="submission" date="2014-12" db="EMBL/GenBank/DDBJ databases">
        <title>Genome sequencing of Photobacterium gaetbulicola AD005a.</title>
        <authorList>
            <person name="Adrian T.G.S."/>
            <person name="Chan K.G."/>
        </authorList>
    </citation>
    <scope>NUCLEOTIDE SEQUENCE [LARGE SCALE GENOMIC DNA]</scope>
    <source>
        <strain evidence="2 3">AD005a</strain>
    </source>
</reference>
<feature type="region of interest" description="Disordered" evidence="1">
    <location>
        <begin position="78"/>
        <end position="104"/>
    </location>
</feature>
<organism evidence="2 3">
    <name type="scientific">Photobacterium gaetbulicola</name>
    <dbReference type="NCBI Taxonomy" id="1295392"/>
    <lineage>
        <taxon>Bacteria</taxon>
        <taxon>Pseudomonadati</taxon>
        <taxon>Pseudomonadota</taxon>
        <taxon>Gammaproteobacteria</taxon>
        <taxon>Vibrionales</taxon>
        <taxon>Vibrionaceae</taxon>
        <taxon>Photobacterium</taxon>
    </lineage>
</organism>
<comment type="caution">
    <text evidence="2">The sequence shown here is derived from an EMBL/GenBank/DDBJ whole genome shotgun (WGS) entry which is preliminary data.</text>
</comment>
<dbReference type="AlphaFoldDB" id="A0A0B9GZF8"/>
<evidence type="ECO:0000256" key="1">
    <source>
        <dbReference type="SAM" id="MobiDB-lite"/>
    </source>
</evidence>
<gene>
    <name evidence="2" type="ORF">RJ45_08420</name>
</gene>
<feature type="compositionally biased region" description="Polar residues" evidence="1">
    <location>
        <begin position="84"/>
        <end position="104"/>
    </location>
</feature>